<reference evidence="2 3" key="1">
    <citation type="submission" date="2018-08" db="EMBL/GenBank/DDBJ databases">
        <title>Genome and evolution of the arbuscular mycorrhizal fungus Diversispora epigaea (formerly Glomus versiforme) and its bacterial endosymbionts.</title>
        <authorList>
            <person name="Sun X."/>
            <person name="Fei Z."/>
            <person name="Harrison M."/>
        </authorList>
    </citation>
    <scope>NUCLEOTIDE SEQUENCE [LARGE SCALE GENOMIC DNA]</scope>
    <source>
        <strain evidence="2 3">IT104</strain>
    </source>
</reference>
<protein>
    <submittedName>
        <fullName evidence="2">Uncharacterized protein</fullName>
    </submittedName>
</protein>
<evidence type="ECO:0000313" key="2">
    <source>
        <dbReference type="EMBL" id="RHZ80524.1"/>
    </source>
</evidence>
<keyword evidence="3" id="KW-1185">Reference proteome</keyword>
<dbReference type="EMBL" id="PQFF01000125">
    <property type="protein sequence ID" value="RHZ80524.1"/>
    <property type="molecule type" value="Genomic_DNA"/>
</dbReference>
<gene>
    <name evidence="2" type="ORF">Glove_134g262</name>
</gene>
<feature type="region of interest" description="Disordered" evidence="1">
    <location>
        <begin position="1"/>
        <end position="38"/>
    </location>
</feature>
<dbReference type="OrthoDB" id="2407739at2759"/>
<comment type="caution">
    <text evidence="2">The sequence shown here is derived from an EMBL/GenBank/DDBJ whole genome shotgun (WGS) entry which is preliminary data.</text>
</comment>
<dbReference type="Proteomes" id="UP000266861">
    <property type="component" value="Unassembled WGS sequence"/>
</dbReference>
<proteinExistence type="predicted"/>
<organism evidence="2 3">
    <name type="scientific">Diversispora epigaea</name>
    <dbReference type="NCBI Taxonomy" id="1348612"/>
    <lineage>
        <taxon>Eukaryota</taxon>
        <taxon>Fungi</taxon>
        <taxon>Fungi incertae sedis</taxon>
        <taxon>Mucoromycota</taxon>
        <taxon>Glomeromycotina</taxon>
        <taxon>Glomeromycetes</taxon>
        <taxon>Diversisporales</taxon>
        <taxon>Diversisporaceae</taxon>
        <taxon>Diversispora</taxon>
    </lineage>
</organism>
<dbReference type="AlphaFoldDB" id="A0A397J5Q1"/>
<sequence>MSEVSENSNSQSQYTDSISSNADGKVDRDLTSSTSNETEFQTRNTNFTLLYEKLCDAIILADRKTQEAIFCYCNFGKALIQRRNEIVSEKQVDPESNAVSRILNKEVKAQLPTNTSDNLLRKRIEKAKKLYKLFDAIVGVSTPTISQSKKDLLEAEEGSFPEKVSPEKLSEMILEESTEASISSNLTNDYTYFRNKILCRYSDLYKEFITEKFDYYEIIEGSLCPVCK</sequence>
<evidence type="ECO:0000256" key="1">
    <source>
        <dbReference type="SAM" id="MobiDB-lite"/>
    </source>
</evidence>
<accession>A0A397J5Q1</accession>
<evidence type="ECO:0000313" key="3">
    <source>
        <dbReference type="Proteomes" id="UP000266861"/>
    </source>
</evidence>
<feature type="compositionally biased region" description="Low complexity" evidence="1">
    <location>
        <begin position="1"/>
        <end position="13"/>
    </location>
</feature>
<name>A0A397J5Q1_9GLOM</name>